<dbReference type="SUPFAM" id="SSF69349">
    <property type="entry name" value="Phage fibre proteins"/>
    <property type="match status" value="1"/>
</dbReference>
<evidence type="ECO:0000313" key="3">
    <source>
        <dbReference type="Proteomes" id="UP000610594"/>
    </source>
</evidence>
<keyword evidence="3" id="KW-1185">Reference proteome</keyword>
<dbReference type="Proteomes" id="UP000610594">
    <property type="component" value="Unassembled WGS sequence"/>
</dbReference>
<dbReference type="InterPro" id="IPR006531">
    <property type="entry name" value="Gp5/Vgr_OB"/>
</dbReference>
<reference evidence="2 3" key="1">
    <citation type="submission" date="2019-10" db="EMBL/GenBank/DDBJ databases">
        <title>Taxonomy of Antarctic Massilia spp.: description of Massilia rubra sp. nov., Massilia aquatica sp. nov., Massilia mucilaginosa sp. nov., Massilia frigida sp. nov. isolated from streams, lakes and regoliths.</title>
        <authorList>
            <person name="Holochova P."/>
            <person name="Sedlacek I."/>
            <person name="Kralova S."/>
            <person name="Maslanova I."/>
            <person name="Busse H.-J."/>
            <person name="Stankova E."/>
            <person name="Vrbovska V."/>
            <person name="Kovarovic V."/>
            <person name="Bartak M."/>
            <person name="Svec P."/>
            <person name="Pantucek R."/>
        </authorList>
    </citation>
    <scope>NUCLEOTIDE SEQUENCE [LARGE SCALE GENOMIC DNA]</scope>
    <source>
        <strain evidence="2 3">CCM 8694</strain>
    </source>
</reference>
<dbReference type="Gene3D" id="2.40.50.230">
    <property type="entry name" value="Gp5 N-terminal domain"/>
    <property type="match status" value="1"/>
</dbReference>
<accession>A0ABX0MWG2</accession>
<dbReference type="Pfam" id="PF04717">
    <property type="entry name" value="Phage_base_V"/>
    <property type="match status" value="1"/>
</dbReference>
<dbReference type="EMBL" id="WHJF01000058">
    <property type="protein sequence ID" value="NHZ64611.1"/>
    <property type="molecule type" value="Genomic_DNA"/>
</dbReference>
<organism evidence="2 3">
    <name type="scientific">Massilia genomosp. 1</name>
    <dbReference type="NCBI Taxonomy" id="2609280"/>
    <lineage>
        <taxon>Bacteria</taxon>
        <taxon>Pseudomonadati</taxon>
        <taxon>Pseudomonadota</taxon>
        <taxon>Betaproteobacteria</taxon>
        <taxon>Burkholderiales</taxon>
        <taxon>Oxalobacteraceae</taxon>
        <taxon>Telluria group</taxon>
        <taxon>Massilia</taxon>
    </lineage>
</organism>
<gene>
    <name evidence="2" type="ORF">F1735_20285</name>
</gene>
<dbReference type="SUPFAM" id="SSF69255">
    <property type="entry name" value="gp5 N-terminal domain-like"/>
    <property type="match status" value="1"/>
</dbReference>
<evidence type="ECO:0000259" key="1">
    <source>
        <dbReference type="Pfam" id="PF04717"/>
    </source>
</evidence>
<proteinExistence type="predicted"/>
<sequence>MNIMEAARDTETESGGSVKGVAIGLVTQNNDPEGLGRVKVSYPWHDQARESYWARLAAPMTGDGRGLVLIPEVGDEVLLAFERDDLRFPFVLGGLWNGQDKPPVANGDGNNDKRLFKSRKGHQLLFDDGARGVVELSLDDGKKVRIDDDGMRFEDGKGNTFSIDSKNGAVTVEAAGKLTLKGATVSIQASGTLDIKTSAIMNLNGSLIKLN</sequence>
<dbReference type="InterPro" id="IPR037026">
    <property type="entry name" value="Vgr_OB-fold_dom_sf"/>
</dbReference>
<evidence type="ECO:0000313" key="2">
    <source>
        <dbReference type="EMBL" id="NHZ64611.1"/>
    </source>
</evidence>
<name>A0ABX0MWG2_9BURK</name>
<dbReference type="RefSeq" id="WP_167238645.1">
    <property type="nucleotide sequence ID" value="NZ_WHJF01000058.1"/>
</dbReference>
<comment type="caution">
    <text evidence="2">The sequence shown here is derived from an EMBL/GenBank/DDBJ whole genome shotgun (WGS) entry which is preliminary data.</text>
</comment>
<feature type="domain" description="Gp5/Type VI secretion system Vgr protein OB-fold" evidence="1">
    <location>
        <begin position="23"/>
        <end position="96"/>
    </location>
</feature>
<protein>
    <submittedName>
        <fullName evidence="2">Phage tail protein</fullName>
    </submittedName>
</protein>